<keyword evidence="1" id="KW-0732">Signal</keyword>
<feature type="chain" id="PRO_5047537856" description="YD repeat-containing protein" evidence="1">
    <location>
        <begin position="20"/>
        <end position="261"/>
    </location>
</feature>
<feature type="signal peptide" evidence="1">
    <location>
        <begin position="1"/>
        <end position="19"/>
    </location>
</feature>
<evidence type="ECO:0000256" key="1">
    <source>
        <dbReference type="SAM" id="SignalP"/>
    </source>
</evidence>
<dbReference type="EMBL" id="JBBVGT010000002">
    <property type="protein sequence ID" value="MFB5944761.1"/>
    <property type="molecule type" value="Genomic_DNA"/>
</dbReference>
<evidence type="ECO:0000313" key="3">
    <source>
        <dbReference type="Proteomes" id="UP001580928"/>
    </source>
</evidence>
<protein>
    <recommendedName>
        <fullName evidence="4">YD repeat-containing protein</fullName>
    </recommendedName>
</protein>
<dbReference type="Gene3D" id="2.180.10.10">
    <property type="entry name" value="RHS repeat-associated core"/>
    <property type="match status" value="1"/>
</dbReference>
<organism evidence="2 3">
    <name type="scientific">Albibacterium profundi</name>
    <dbReference type="NCBI Taxonomy" id="3134906"/>
    <lineage>
        <taxon>Bacteria</taxon>
        <taxon>Pseudomonadati</taxon>
        <taxon>Bacteroidota</taxon>
        <taxon>Sphingobacteriia</taxon>
        <taxon>Sphingobacteriales</taxon>
        <taxon>Sphingobacteriaceae</taxon>
        <taxon>Albibacterium</taxon>
    </lineage>
</organism>
<evidence type="ECO:0008006" key="4">
    <source>
        <dbReference type="Google" id="ProtNLM"/>
    </source>
</evidence>
<keyword evidence="3" id="KW-1185">Reference proteome</keyword>
<dbReference type="RefSeq" id="WP_375556322.1">
    <property type="nucleotide sequence ID" value="NZ_JBBVGT010000002.1"/>
</dbReference>
<dbReference type="Proteomes" id="UP001580928">
    <property type="component" value="Unassembled WGS sequence"/>
</dbReference>
<sequence>MKIAIKKVIILFLAVFALASCTKDDEHCDPNNEESPCYAGPSDGMLLLVEEKQSDFTYKYTYDERNRMIRWDISVSDGSGSWHFTYDADDRLVALDRRDESGTFILRDTYTYGSDNRPISGTSGPPNNENIVQIQFVYAQNTIIETHSIEGEIGNVFTYTYDDRDNLLSLQNQSANESSNFLFEFGDYDDKPYPHQKFPSYRVPASINNYQSYRSTTANGVQDHRYEYIYNESGYPVKAKIYDRQTGVLVATREYTYKKAN</sequence>
<evidence type="ECO:0000313" key="2">
    <source>
        <dbReference type="EMBL" id="MFB5944761.1"/>
    </source>
</evidence>
<name>A0ABV5CB38_9SPHI</name>
<gene>
    <name evidence="2" type="ORF">WKR92_02835</name>
</gene>
<accession>A0ABV5CB38</accession>
<dbReference type="PROSITE" id="PS51257">
    <property type="entry name" value="PROKAR_LIPOPROTEIN"/>
    <property type="match status" value="1"/>
</dbReference>
<comment type="caution">
    <text evidence="2">The sequence shown here is derived from an EMBL/GenBank/DDBJ whole genome shotgun (WGS) entry which is preliminary data.</text>
</comment>
<reference evidence="2 3" key="1">
    <citation type="submission" date="2024-04" db="EMBL/GenBank/DDBJ databases">
        <title>Albibacterium profundi sp. nov., isolated from sediment of the Challenger Deep of Mariana Trench.</title>
        <authorList>
            <person name="Wang Y."/>
        </authorList>
    </citation>
    <scope>NUCLEOTIDE SEQUENCE [LARGE SCALE GENOMIC DNA]</scope>
    <source>
        <strain evidence="2 3">RHL897</strain>
    </source>
</reference>
<proteinExistence type="predicted"/>